<evidence type="ECO:0000313" key="5">
    <source>
        <dbReference type="EMBL" id="APC17384.1"/>
    </source>
</evidence>
<organism evidence="5 6">
    <name type="scientific">Pseudomonas frederiksbergensis</name>
    <dbReference type="NCBI Taxonomy" id="104087"/>
    <lineage>
        <taxon>Bacteria</taxon>
        <taxon>Pseudomonadati</taxon>
        <taxon>Pseudomonadota</taxon>
        <taxon>Gammaproteobacteria</taxon>
        <taxon>Pseudomonadales</taxon>
        <taxon>Pseudomonadaceae</taxon>
        <taxon>Pseudomonas</taxon>
    </lineage>
</organism>
<dbReference type="GeneID" id="46909998"/>
<dbReference type="SUPFAM" id="SSF69255">
    <property type="entry name" value="gp5 N-terminal domain-like"/>
    <property type="match status" value="1"/>
</dbReference>
<evidence type="ECO:0000256" key="1">
    <source>
        <dbReference type="ARBA" id="ARBA00004613"/>
    </source>
</evidence>
<comment type="subcellular location">
    <subcellularLocation>
        <location evidence="1">Secreted</location>
    </subcellularLocation>
</comment>
<dbReference type="Proteomes" id="UP000182567">
    <property type="component" value="Chromosome"/>
</dbReference>
<dbReference type="NCBIfam" id="TIGR03361">
    <property type="entry name" value="VI_Rhs_Vgr"/>
    <property type="match status" value="1"/>
</dbReference>
<dbReference type="Gene3D" id="3.55.50.10">
    <property type="entry name" value="Baseplate protein-like domains"/>
    <property type="match status" value="1"/>
</dbReference>
<evidence type="ECO:0000256" key="2">
    <source>
        <dbReference type="ARBA" id="ARBA00005558"/>
    </source>
</evidence>
<dbReference type="EMBL" id="CP017886">
    <property type="protein sequence ID" value="APC17384.1"/>
    <property type="molecule type" value="Genomic_DNA"/>
</dbReference>
<accession>A0A1J0ENH0</accession>
<dbReference type="InterPro" id="IPR017847">
    <property type="entry name" value="T6SS_RhsGE_Vgr_subset"/>
</dbReference>
<comment type="similarity">
    <text evidence="2">Belongs to the VgrG protein family.</text>
</comment>
<dbReference type="InterPro" id="IPR050708">
    <property type="entry name" value="T6SS_VgrG/RHS"/>
</dbReference>
<dbReference type="OrthoDB" id="9762420at2"/>
<dbReference type="InterPro" id="IPR006533">
    <property type="entry name" value="T6SS_Vgr_RhsGE"/>
</dbReference>
<evidence type="ECO:0000313" key="6">
    <source>
        <dbReference type="Proteomes" id="UP000182567"/>
    </source>
</evidence>
<proteinExistence type="inferred from homology"/>
<dbReference type="Pfam" id="PF05954">
    <property type="entry name" value="Phage_GPD"/>
    <property type="match status" value="1"/>
</dbReference>
<sequence>MFNPANQTHFSLTIDGFEHDFQVLAFTGQEAISRPYFFNVELVSERSDLDLKSLSDKPAFLAFDTQGSGIHGRIYHIAQSGADQRLTRYSLALVPHLSYLRHRINQRIYQQFSVPKIVALILEEHGIVGNAYRFHLGSTYPEREYCVQYDESDLHFIQRLCEEEGIHYHFQHSAQGHALVFGDDQTVFPKIGQPTAYRQESDLVADEPLIKRFNLRLGTLTSRIAHRDHEFEQPRLLLGSASRPERNERHQEDLERFIGREHGKQISLRTLERRHAAYRQAEGQGDQTRLASGHVLEISGHPRQEWNDLWLLTQVIHEGKQPQVWNENIASGHPDNKDDFHQGYRNRFMVLPWDVFYRPPLTHKKPRAPNSLTAVVTALADEEIQCNQFGRVKVKFPWDHEGRFDDKNSCWLGASSSGSGDIAPPRMGMEVSVTFLESDPDQPLISGCLSS</sequence>
<dbReference type="Pfam" id="PF04717">
    <property type="entry name" value="Phage_base_V"/>
    <property type="match status" value="1"/>
</dbReference>
<evidence type="ECO:0000256" key="3">
    <source>
        <dbReference type="ARBA" id="ARBA00022525"/>
    </source>
</evidence>
<dbReference type="Gene3D" id="2.30.110.50">
    <property type="match status" value="1"/>
</dbReference>
<dbReference type="InterPro" id="IPR006531">
    <property type="entry name" value="Gp5/Vgr_OB"/>
</dbReference>
<reference evidence="6" key="1">
    <citation type="submission" date="2016-10" db="EMBL/GenBank/DDBJ databases">
        <title>Pseudomonas frederiksbergensis ERGS4:02 complete genome.</title>
        <authorList>
            <person name="Kumar R."/>
            <person name="Acharya V."/>
            <person name="Singh D."/>
        </authorList>
    </citation>
    <scope>NUCLEOTIDE SEQUENCE [LARGE SCALE GENOMIC DNA]</scope>
    <source>
        <strain evidence="6">ERGS4:02</strain>
    </source>
</reference>
<dbReference type="RefSeq" id="WP_071553205.1">
    <property type="nucleotide sequence ID" value="NZ_CP017886.1"/>
</dbReference>
<keyword evidence="3" id="KW-0964">Secreted</keyword>
<dbReference type="SUPFAM" id="SSF69279">
    <property type="entry name" value="Phage tail proteins"/>
    <property type="match status" value="2"/>
</dbReference>
<protein>
    <submittedName>
        <fullName evidence="5">Type VI secretion protein ImpA</fullName>
    </submittedName>
</protein>
<dbReference type="GO" id="GO:0005576">
    <property type="term" value="C:extracellular region"/>
    <property type="evidence" value="ECO:0007669"/>
    <property type="project" value="UniProtKB-SubCell"/>
</dbReference>
<dbReference type="Gene3D" id="4.10.220.110">
    <property type="match status" value="1"/>
</dbReference>
<name>A0A1J0ENH0_9PSED</name>
<dbReference type="PANTHER" id="PTHR32305">
    <property type="match status" value="1"/>
</dbReference>
<dbReference type="Gene3D" id="2.40.50.230">
    <property type="entry name" value="Gp5 N-terminal domain"/>
    <property type="match status" value="1"/>
</dbReference>
<dbReference type="InterPro" id="IPR037026">
    <property type="entry name" value="Vgr_OB-fold_dom_sf"/>
</dbReference>
<feature type="domain" description="Gp5/Type VI secretion system Vgr protein OB-fold" evidence="4">
    <location>
        <begin position="374"/>
        <end position="449"/>
    </location>
</feature>
<dbReference type="AlphaFoldDB" id="A0A1J0ENH0"/>
<dbReference type="PANTHER" id="PTHR32305:SF15">
    <property type="entry name" value="PROTEIN RHSA-RELATED"/>
    <property type="match status" value="1"/>
</dbReference>
<dbReference type="NCBIfam" id="TIGR01646">
    <property type="entry name" value="vgr_GE"/>
    <property type="match status" value="1"/>
</dbReference>
<gene>
    <name evidence="5" type="ORF">BLL42_17165</name>
</gene>
<evidence type="ECO:0000259" key="4">
    <source>
        <dbReference type="Pfam" id="PF04717"/>
    </source>
</evidence>